<evidence type="ECO:0000256" key="1">
    <source>
        <dbReference type="ARBA" id="ARBA00004071"/>
    </source>
</evidence>
<evidence type="ECO:0000256" key="3">
    <source>
        <dbReference type="ARBA" id="ARBA00012662"/>
    </source>
</evidence>
<evidence type="ECO:0000313" key="10">
    <source>
        <dbReference type="EMBL" id="SOD12084.1"/>
    </source>
</evidence>
<keyword evidence="11" id="KW-1185">Reference proteome</keyword>
<dbReference type="GO" id="GO:0016139">
    <property type="term" value="P:glycoside catabolic process"/>
    <property type="evidence" value="ECO:0007669"/>
    <property type="project" value="TreeGrafter"/>
</dbReference>
<accession>A0A285ZR09</accession>
<dbReference type="SMART" id="SM00812">
    <property type="entry name" value="Alpha_L_fucos"/>
    <property type="match status" value="1"/>
</dbReference>
<keyword evidence="4 7" id="KW-0732">Signal</keyword>
<feature type="domain" description="Alpha-L-fucosidase C-terminal" evidence="9">
    <location>
        <begin position="384"/>
        <end position="459"/>
    </location>
</feature>
<dbReference type="InterPro" id="IPR016286">
    <property type="entry name" value="FUC_metazoa-typ"/>
</dbReference>
<evidence type="ECO:0000313" key="11">
    <source>
        <dbReference type="Proteomes" id="UP000219281"/>
    </source>
</evidence>
<dbReference type="PIRSF" id="PIRSF001092">
    <property type="entry name" value="Alpha-L-fucosidase"/>
    <property type="match status" value="1"/>
</dbReference>
<dbReference type="Proteomes" id="UP000219281">
    <property type="component" value="Unassembled WGS sequence"/>
</dbReference>
<feature type="domain" description="Glycoside hydrolase family 29 N-terminal" evidence="8">
    <location>
        <begin position="22"/>
        <end position="367"/>
    </location>
</feature>
<dbReference type="EC" id="3.2.1.51" evidence="3"/>
<dbReference type="EMBL" id="OCMT01000001">
    <property type="protein sequence ID" value="SOD12084.1"/>
    <property type="molecule type" value="Genomic_DNA"/>
</dbReference>
<evidence type="ECO:0000256" key="6">
    <source>
        <dbReference type="ARBA" id="ARBA00023295"/>
    </source>
</evidence>
<dbReference type="InterPro" id="IPR000933">
    <property type="entry name" value="Glyco_hydro_29"/>
</dbReference>
<evidence type="ECO:0000259" key="9">
    <source>
        <dbReference type="Pfam" id="PF16757"/>
    </source>
</evidence>
<organism evidence="10 11">
    <name type="scientific">Pedobacter xixiisoli</name>
    <dbReference type="NCBI Taxonomy" id="1476464"/>
    <lineage>
        <taxon>Bacteria</taxon>
        <taxon>Pseudomonadati</taxon>
        <taxon>Bacteroidota</taxon>
        <taxon>Sphingobacteriia</taxon>
        <taxon>Sphingobacteriales</taxon>
        <taxon>Sphingobacteriaceae</taxon>
        <taxon>Pedobacter</taxon>
    </lineage>
</organism>
<dbReference type="InterPro" id="IPR017853">
    <property type="entry name" value="GH"/>
</dbReference>
<dbReference type="InterPro" id="IPR057739">
    <property type="entry name" value="Glyco_hydro_29_N"/>
</dbReference>
<dbReference type="Pfam" id="PF16757">
    <property type="entry name" value="Fucosidase_C"/>
    <property type="match status" value="1"/>
</dbReference>
<feature type="signal peptide" evidence="7">
    <location>
        <begin position="1"/>
        <end position="25"/>
    </location>
</feature>
<dbReference type="InterPro" id="IPR031919">
    <property type="entry name" value="Fucosidase_C"/>
</dbReference>
<dbReference type="GO" id="GO:0005764">
    <property type="term" value="C:lysosome"/>
    <property type="evidence" value="ECO:0007669"/>
    <property type="project" value="TreeGrafter"/>
</dbReference>
<comment type="function">
    <text evidence="1">Alpha-L-fucosidase is responsible for hydrolyzing the alpha-1,6-linked fucose joined to the reducing-end N-acetylglucosamine of the carbohydrate moieties of glycoproteins.</text>
</comment>
<feature type="chain" id="PRO_5012944962" description="alpha-L-fucosidase" evidence="7">
    <location>
        <begin position="26"/>
        <end position="463"/>
    </location>
</feature>
<dbReference type="Gene3D" id="2.60.40.1180">
    <property type="entry name" value="Golgi alpha-mannosidase II"/>
    <property type="match status" value="1"/>
</dbReference>
<dbReference type="GO" id="GO:0004560">
    <property type="term" value="F:alpha-L-fucosidase activity"/>
    <property type="evidence" value="ECO:0007669"/>
    <property type="project" value="InterPro"/>
</dbReference>
<evidence type="ECO:0000256" key="2">
    <source>
        <dbReference type="ARBA" id="ARBA00007951"/>
    </source>
</evidence>
<evidence type="ECO:0000259" key="8">
    <source>
        <dbReference type="Pfam" id="PF01120"/>
    </source>
</evidence>
<dbReference type="Pfam" id="PF01120">
    <property type="entry name" value="Alpha_L_fucos"/>
    <property type="match status" value="1"/>
</dbReference>
<protein>
    <recommendedName>
        <fullName evidence="3">alpha-L-fucosidase</fullName>
        <ecNumber evidence="3">3.2.1.51</ecNumber>
    </recommendedName>
</protein>
<dbReference type="GO" id="GO:0006004">
    <property type="term" value="P:fucose metabolic process"/>
    <property type="evidence" value="ECO:0007669"/>
    <property type="project" value="InterPro"/>
</dbReference>
<dbReference type="OrthoDB" id="107551at2"/>
<dbReference type="SUPFAM" id="SSF51445">
    <property type="entry name" value="(Trans)glycosidases"/>
    <property type="match status" value="1"/>
</dbReference>
<proteinExistence type="inferred from homology"/>
<dbReference type="Gene3D" id="3.20.20.80">
    <property type="entry name" value="Glycosidases"/>
    <property type="match status" value="1"/>
</dbReference>
<dbReference type="AlphaFoldDB" id="A0A285ZR09"/>
<name>A0A285ZR09_9SPHI</name>
<evidence type="ECO:0000256" key="4">
    <source>
        <dbReference type="ARBA" id="ARBA00022729"/>
    </source>
</evidence>
<keyword evidence="6" id="KW-0326">Glycosidase</keyword>
<dbReference type="InterPro" id="IPR013780">
    <property type="entry name" value="Glyco_hydro_b"/>
</dbReference>
<sequence>MFKKIQKIAALAIISSSLSLSSVNAQTYEANWNSLDKRATPQWWSDAKFGIFIHWGPYSVPAYAPVDEEEGVYEKYAEHYLTKLMQGKTSYVNFQKKYYGKNSTYDDFIPLFKAEFFNPDRWANLFKKSGAGYVVLTSKHHDGFALWPSKETNGRNSVDAGPKRDIANELTEAVKKTGLKMGFYYSLLEWANPLYTGGDMEKWTTQYMLPQMKDLVTRYKPEVIFSDGEWDYNSKELKSEQFLQWLYNDSPVKNSVVVNDRWGKDTRSKHGGYYTTEYDLIGDTVNTKRIEHPWEESRGIGTSYGYSQFERLEHYSSSKQLVDLLIDKVSNGGNLLLNVGPKANGLIPVIMEERLLDMGKWLKVNGDAIYGTTAWAKRPAKMKEHNVFYTQKGKDLYVLCTAWPKGNLTIPGVKSASKVSLLGSDVKVNFKPNTANLVITTPSINPGNMPSEHAWVFKISNFN</sequence>
<evidence type="ECO:0000256" key="5">
    <source>
        <dbReference type="ARBA" id="ARBA00022801"/>
    </source>
</evidence>
<dbReference type="RefSeq" id="WP_097128273.1">
    <property type="nucleotide sequence ID" value="NZ_OCMT01000001.1"/>
</dbReference>
<dbReference type="PANTHER" id="PTHR10030:SF37">
    <property type="entry name" value="ALPHA-L-FUCOSIDASE-RELATED"/>
    <property type="match status" value="1"/>
</dbReference>
<gene>
    <name evidence="10" type="ORF">SAMN06297358_0486</name>
</gene>
<evidence type="ECO:0000256" key="7">
    <source>
        <dbReference type="SAM" id="SignalP"/>
    </source>
</evidence>
<dbReference type="PRINTS" id="PR00741">
    <property type="entry name" value="GLHYDRLASE29"/>
</dbReference>
<dbReference type="PANTHER" id="PTHR10030">
    <property type="entry name" value="ALPHA-L-FUCOSIDASE"/>
    <property type="match status" value="1"/>
</dbReference>
<reference evidence="11" key="1">
    <citation type="submission" date="2017-09" db="EMBL/GenBank/DDBJ databases">
        <authorList>
            <person name="Varghese N."/>
            <person name="Submissions S."/>
        </authorList>
    </citation>
    <scope>NUCLEOTIDE SEQUENCE [LARGE SCALE GENOMIC DNA]</scope>
    <source>
        <strain evidence="11">CGMCC 1.12803</strain>
    </source>
</reference>
<comment type="similarity">
    <text evidence="2">Belongs to the glycosyl hydrolase 29 family.</text>
</comment>
<keyword evidence="5" id="KW-0378">Hydrolase</keyword>